<gene>
    <name evidence="12" type="ORF">GX950_01170</name>
</gene>
<dbReference type="SUPFAM" id="SSF75712">
    <property type="entry name" value="Rad50 coiled-coil Zn hook"/>
    <property type="match status" value="1"/>
</dbReference>
<keyword evidence="8" id="KW-0234">DNA repair</keyword>
<keyword evidence="3" id="KW-0227">DNA damage</keyword>
<dbReference type="GO" id="GO:0016887">
    <property type="term" value="F:ATP hydrolysis activity"/>
    <property type="evidence" value="ECO:0007669"/>
    <property type="project" value="InterPro"/>
</dbReference>
<organism evidence="12 13">
    <name type="scientific">Candidatus Iainarchaeum sp</name>
    <dbReference type="NCBI Taxonomy" id="3101447"/>
    <lineage>
        <taxon>Archaea</taxon>
        <taxon>Candidatus Iainarchaeota</taxon>
        <taxon>Candidatus Iainarchaeia</taxon>
        <taxon>Candidatus Iainarchaeales</taxon>
        <taxon>Candidatus Iainarchaeaceae</taxon>
        <taxon>Candidatus Iainarchaeum</taxon>
    </lineage>
</organism>
<keyword evidence="7 10" id="KW-0175">Coiled coil</keyword>
<evidence type="ECO:0000256" key="4">
    <source>
        <dbReference type="ARBA" id="ARBA00022801"/>
    </source>
</evidence>
<dbReference type="InterPro" id="IPR027417">
    <property type="entry name" value="P-loop_NTPase"/>
</dbReference>
<comment type="caution">
    <text evidence="12">The sequence shown here is derived from an EMBL/GenBank/DDBJ whole genome shotgun (WGS) entry which is preliminary data.</text>
</comment>
<dbReference type="PANTHER" id="PTHR32114">
    <property type="entry name" value="ABC TRANSPORTER ABCH.3"/>
    <property type="match status" value="1"/>
</dbReference>
<dbReference type="Proteomes" id="UP000526302">
    <property type="component" value="Unassembled WGS sequence"/>
</dbReference>
<protein>
    <submittedName>
        <fullName evidence="12">AAA family ATPase</fullName>
    </submittedName>
</protein>
<evidence type="ECO:0000313" key="13">
    <source>
        <dbReference type="Proteomes" id="UP000526302"/>
    </source>
</evidence>
<feature type="domain" description="Zinc-hook" evidence="11">
    <location>
        <begin position="305"/>
        <end position="402"/>
    </location>
</feature>
<proteinExistence type="predicted"/>
<evidence type="ECO:0000259" key="11">
    <source>
        <dbReference type="PROSITE" id="PS51131"/>
    </source>
</evidence>
<evidence type="ECO:0000256" key="6">
    <source>
        <dbReference type="ARBA" id="ARBA00022840"/>
    </source>
</evidence>
<dbReference type="PANTHER" id="PTHR32114:SF2">
    <property type="entry name" value="ABC TRANSPORTER ABCH.3"/>
    <property type="match status" value="1"/>
</dbReference>
<dbReference type="SUPFAM" id="SSF52540">
    <property type="entry name" value="P-loop containing nucleoside triphosphate hydrolases"/>
    <property type="match status" value="1"/>
</dbReference>
<evidence type="ECO:0000256" key="9">
    <source>
        <dbReference type="PROSITE-ProRule" id="PRU00471"/>
    </source>
</evidence>
<dbReference type="GO" id="GO:0005524">
    <property type="term" value="F:ATP binding"/>
    <property type="evidence" value="ECO:0007669"/>
    <property type="project" value="UniProtKB-KW"/>
</dbReference>
<evidence type="ECO:0000256" key="7">
    <source>
        <dbReference type="ARBA" id="ARBA00023054"/>
    </source>
</evidence>
<dbReference type="InterPro" id="IPR013134">
    <property type="entry name" value="Zn_hook_RAD50"/>
</dbReference>
<evidence type="ECO:0000256" key="5">
    <source>
        <dbReference type="ARBA" id="ARBA00022833"/>
    </source>
</evidence>
<accession>A0A7K4BYW2</accession>
<dbReference type="GO" id="GO:0046872">
    <property type="term" value="F:metal ion binding"/>
    <property type="evidence" value="ECO:0007669"/>
    <property type="project" value="UniProtKB-UniRule"/>
</dbReference>
<dbReference type="Pfam" id="PF13476">
    <property type="entry name" value="AAA_23"/>
    <property type="match status" value="1"/>
</dbReference>
<sequence length="687" mass="80263">MITSLELTNWRTHSNTTLDFEKGTNVIIGVMGSGKSSIVNAITYALFGTFPGLKNRSVALKEIIKNKPNQSETSEIKLTFNKEKNNYKVERIIKLDGTNEAKLHENGKLIAGPKQKDVNERIEKILGMDYEIFSRAVYAEQNELDFFLKLSPGERKKKFDELLQLEKYENARKYSTTLQNEITKENKTAKEFLEQQKNILKNYEEEKILEQIKEIEIQLKEIGEKLIQTKKNMESSEKEYKKEAEKEKTHTELNNELIKTKTKIEQINEELKKTKEINEKETNENEINDTIKKTKEEITKKINEKEKIEKEIKTINEKILALSEERKVIVFQINSIEKEIKEISALEGNCPTCKQKLEESHKTKIIEERNKKMQTHTIEKEKKEKELIELKKNVEEKEIEKKEIEKNIDLLKKENYSQETLLKEIKEIEEKRKKLVELNLNLPLIEKQIKELNFDKKLVEELKEKYFKEDNKMKLAQNEISSKSELKKTLENNIEKINQIRKNIEKNENEINQKEEAAKNLGVFSNCLIATQIELRKEMIETINSAMSDIWEKIYPYKDYTDAKLSIVEDGYDLVVLTRGGEWVRVEGILSGGERSAAALCIRMAFALVLTKNLSMLILDEPTHNLDANSVSKLSEMLREEMPKLVEQIFIITHDKQLEEAASSNLYLLYRDKNLDEATKTEIKKFI</sequence>
<feature type="coiled-coil region" evidence="10">
    <location>
        <begin position="366"/>
        <end position="521"/>
    </location>
</feature>
<feature type="binding site" evidence="9">
    <location>
        <position position="353"/>
    </location>
    <ligand>
        <name>Zn(2+)</name>
        <dbReference type="ChEBI" id="CHEBI:29105"/>
    </ligand>
</feature>
<keyword evidence="4" id="KW-0378">Hydrolase</keyword>
<keyword evidence="2" id="KW-0547">Nucleotide-binding</keyword>
<dbReference type="AlphaFoldDB" id="A0A7K4BYW2"/>
<keyword evidence="1 9" id="KW-0479">Metal-binding</keyword>
<evidence type="ECO:0000256" key="10">
    <source>
        <dbReference type="SAM" id="Coils"/>
    </source>
</evidence>
<evidence type="ECO:0000256" key="2">
    <source>
        <dbReference type="ARBA" id="ARBA00022741"/>
    </source>
</evidence>
<feature type="binding site" evidence="9">
    <location>
        <position position="350"/>
    </location>
    <ligand>
        <name>Zn(2+)</name>
        <dbReference type="ChEBI" id="CHEBI:29105"/>
    </ligand>
</feature>
<keyword evidence="6" id="KW-0067">ATP-binding</keyword>
<dbReference type="Gene3D" id="3.40.50.300">
    <property type="entry name" value="P-loop containing nucleotide triphosphate hydrolases"/>
    <property type="match status" value="2"/>
</dbReference>
<reference evidence="12 13" key="1">
    <citation type="journal article" date="2020" name="Biotechnol. Biofuels">
        <title>New insights from the biogas microbiome by comprehensive genome-resolved metagenomics of nearly 1600 species originating from multiple anaerobic digesters.</title>
        <authorList>
            <person name="Campanaro S."/>
            <person name="Treu L."/>
            <person name="Rodriguez-R L.M."/>
            <person name="Kovalovszki A."/>
            <person name="Ziels R.M."/>
            <person name="Maus I."/>
            <person name="Zhu X."/>
            <person name="Kougias P.G."/>
            <person name="Basile A."/>
            <person name="Luo G."/>
            <person name="Schluter A."/>
            <person name="Konstantinidis K.T."/>
            <person name="Angelidaki I."/>
        </authorList>
    </citation>
    <scope>NUCLEOTIDE SEQUENCE [LARGE SCALE GENOMIC DNA]</scope>
    <source>
        <strain evidence="12">AS22ysBPME_79</strain>
    </source>
</reference>
<keyword evidence="5 9" id="KW-0862">Zinc</keyword>
<dbReference type="GO" id="GO:0006302">
    <property type="term" value="P:double-strand break repair"/>
    <property type="evidence" value="ECO:0007669"/>
    <property type="project" value="InterPro"/>
</dbReference>
<dbReference type="InterPro" id="IPR038729">
    <property type="entry name" value="Rad50/SbcC_AAA"/>
</dbReference>
<evidence type="ECO:0000256" key="1">
    <source>
        <dbReference type="ARBA" id="ARBA00022723"/>
    </source>
</evidence>
<evidence type="ECO:0000313" key="12">
    <source>
        <dbReference type="EMBL" id="NMA44408.1"/>
    </source>
</evidence>
<evidence type="ECO:0000256" key="8">
    <source>
        <dbReference type="ARBA" id="ARBA00023204"/>
    </source>
</evidence>
<name>A0A7K4BYW2_9ARCH</name>
<dbReference type="Gene3D" id="1.10.287.510">
    <property type="entry name" value="Helix hairpin bin"/>
    <property type="match status" value="1"/>
</dbReference>
<dbReference type="PROSITE" id="PS51131">
    <property type="entry name" value="ZN_HOOK"/>
    <property type="match status" value="1"/>
</dbReference>
<feature type="coiled-coil region" evidence="10">
    <location>
        <begin position="186"/>
        <end position="325"/>
    </location>
</feature>
<dbReference type="EMBL" id="JAAZKV010000009">
    <property type="protein sequence ID" value="NMA44408.1"/>
    <property type="molecule type" value="Genomic_DNA"/>
</dbReference>
<evidence type="ECO:0000256" key="3">
    <source>
        <dbReference type="ARBA" id="ARBA00022763"/>
    </source>
</evidence>